<protein>
    <submittedName>
        <fullName evidence="1">Uncharacterized protein</fullName>
    </submittedName>
</protein>
<name>A0A0M2V1V4_9GAMM</name>
<evidence type="ECO:0000313" key="2">
    <source>
        <dbReference type="Proteomes" id="UP000034228"/>
    </source>
</evidence>
<dbReference type="EMBL" id="LAHO01000013">
    <property type="protein sequence ID" value="KKO44837.1"/>
    <property type="molecule type" value="Genomic_DNA"/>
</dbReference>
<keyword evidence="2" id="KW-1185">Reference proteome</keyword>
<dbReference type="OrthoDB" id="8368570at2"/>
<accession>A0A0M2V1V4</accession>
<dbReference type="AlphaFoldDB" id="A0A0M2V1V4"/>
<dbReference type="Proteomes" id="UP000034228">
    <property type="component" value="Unassembled WGS sequence"/>
</dbReference>
<proteinExistence type="predicted"/>
<dbReference type="PATRIC" id="fig|336831.14.peg.3456"/>
<comment type="caution">
    <text evidence="1">The sequence shown here is derived from an EMBL/GenBank/DDBJ whole genome shotgun (WGS) entry which is preliminary data.</text>
</comment>
<dbReference type="STRING" id="336831.WG68_13445"/>
<dbReference type="RefSeq" id="WP_046558224.1">
    <property type="nucleotide sequence ID" value="NZ_LAHO01000013.1"/>
</dbReference>
<organism evidence="1 2">
    <name type="scientific">Arsukibacterium ikkense</name>
    <dbReference type="NCBI Taxonomy" id="336831"/>
    <lineage>
        <taxon>Bacteria</taxon>
        <taxon>Pseudomonadati</taxon>
        <taxon>Pseudomonadota</taxon>
        <taxon>Gammaproteobacteria</taxon>
        <taxon>Chromatiales</taxon>
        <taxon>Chromatiaceae</taxon>
        <taxon>Arsukibacterium</taxon>
    </lineage>
</organism>
<gene>
    <name evidence="1" type="ORF">WG68_13445</name>
</gene>
<evidence type="ECO:0000313" key="1">
    <source>
        <dbReference type="EMBL" id="KKO44837.1"/>
    </source>
</evidence>
<sequence>MLNGAISSLAAYKFNIRSFHPERTFGWSGMMFEGDNRGFSLQSSGTGAVTSRIWHIFQLNTHNSSYAQTTRSDPSRAPWSDEVEDYQGELAPRHELREFSSTTQNSYVKHYAVTGNYWGVNHAMPLSKELQRTVGTSYVPRLDVKYQIKIDIDRLNHHIDLVVYITGDGFPNCEAFIVDPSGQKIFIGVHVRKGAAPITLALNLDYPMIVCALRIPIDVHGNFMETVGDELARRASHSRTLRYQNINSWNHKFLAMNPNDRRCMVVENFSLEGCFN</sequence>
<reference evidence="1 2" key="1">
    <citation type="submission" date="2015-03" db="EMBL/GenBank/DDBJ databases">
        <title>Draft genome sequences of two protease-producing strains of Arsukibacterium isolated from two cold and alkaline environments.</title>
        <authorList>
            <person name="Lylloff J.E."/>
            <person name="Skov L.B."/>
            <person name="Jepsen M."/>
            <person name="Hallin P.F."/>
            <person name="Sorensen S.J."/>
            <person name="Stougaard P."/>
            <person name="Glaring M.A."/>
        </authorList>
    </citation>
    <scope>NUCLEOTIDE SEQUENCE [LARGE SCALE GENOMIC DNA]</scope>
    <source>
        <strain evidence="1 2">GCM72</strain>
    </source>
</reference>